<reference evidence="12 13" key="1">
    <citation type="submission" date="2006-07" db="EMBL/GenBank/DDBJ databases">
        <title>Annotation of the draft genome assembly of Chlorobium ferroxidans DSM 13031.</title>
        <authorList>
            <consortium name="US DOE Joint Genome Institute (JGI-ORNL)"/>
            <person name="Larimer F."/>
            <person name="Land M."/>
            <person name="Hauser L."/>
        </authorList>
    </citation>
    <scope>NUCLEOTIDE SEQUENCE [LARGE SCALE GENOMIC DNA]</scope>
    <source>
        <strain evidence="12 13">DSM 13031</strain>
    </source>
</reference>
<accession>Q0YS68</accession>
<evidence type="ECO:0000313" key="12">
    <source>
        <dbReference type="EMBL" id="EAT59122.1"/>
    </source>
</evidence>
<evidence type="ECO:0000259" key="10">
    <source>
        <dbReference type="Pfam" id="PF00288"/>
    </source>
</evidence>
<sequence>MHTLSVNSFAKINLGLLITGKRDDGYHTLETIFAPINWYDTIEFTESGTVSMSCSNVDLPVDENNLCIRAARSLQHFSGTSKGVSMTLLKQVPFGAGLGGGSSDAATVLRVLNELWQLNVSQTDLHKLAVKLGADVPYFLSMKGLAYARGIGDELEDLGFTLPWYVVTVFPEEHISTVWAYRNFYKRFDRQIPDLKKSASELCLGGNKAMFPLFENDFEPAVFDHFPAVRAVKSALLDAGTVFASLSGSGSAVFGLFEEERDALEAMKRLPENYRKSLTPPGFTMA</sequence>
<dbReference type="Gene3D" id="3.30.230.10">
    <property type="match status" value="1"/>
</dbReference>
<dbReference type="Pfam" id="PF08544">
    <property type="entry name" value="GHMP_kinases_C"/>
    <property type="match status" value="1"/>
</dbReference>
<dbReference type="UniPathway" id="UPA00056">
    <property type="reaction ID" value="UER00094"/>
</dbReference>
<dbReference type="AlphaFoldDB" id="Q0YS68"/>
<feature type="domain" description="GHMP kinase N-terminal" evidence="10">
    <location>
        <begin position="65"/>
        <end position="140"/>
    </location>
</feature>
<comment type="pathway">
    <text evidence="9">Isoprenoid biosynthesis; isopentenyl diphosphate biosynthesis via DXP pathway; isopentenyl diphosphate from 1-deoxy-D-xylulose 5-phosphate: step 3/6.</text>
</comment>
<dbReference type="GO" id="GO:0019288">
    <property type="term" value="P:isopentenyl diphosphate biosynthetic process, methylerythritol 4-phosphate pathway"/>
    <property type="evidence" value="ECO:0007669"/>
    <property type="project" value="UniProtKB-UniRule"/>
</dbReference>
<evidence type="ECO:0000313" key="13">
    <source>
        <dbReference type="Proteomes" id="UP000004162"/>
    </source>
</evidence>
<dbReference type="InterPro" id="IPR036554">
    <property type="entry name" value="GHMP_kinase_C_sf"/>
</dbReference>
<feature type="active site" evidence="9">
    <location>
        <position position="135"/>
    </location>
</feature>
<name>Q0YS68_9CHLB</name>
<keyword evidence="7 9" id="KW-0067">ATP-binding</keyword>
<dbReference type="GO" id="GO:0016114">
    <property type="term" value="P:terpenoid biosynthetic process"/>
    <property type="evidence" value="ECO:0007669"/>
    <property type="project" value="UniProtKB-UniRule"/>
</dbReference>
<dbReference type="Gene3D" id="3.30.70.890">
    <property type="entry name" value="GHMP kinase, C-terminal domain"/>
    <property type="match status" value="1"/>
</dbReference>
<gene>
    <name evidence="9" type="primary">ispE</name>
    <name evidence="12" type="ORF">CferDRAFT_1129</name>
</gene>
<keyword evidence="4 9" id="KW-0808">Transferase</keyword>
<evidence type="ECO:0000256" key="7">
    <source>
        <dbReference type="ARBA" id="ARBA00022840"/>
    </source>
</evidence>
<dbReference type="EC" id="2.7.1.148" evidence="2 9"/>
<evidence type="ECO:0000256" key="3">
    <source>
        <dbReference type="ARBA" id="ARBA00017473"/>
    </source>
</evidence>
<dbReference type="InterPro" id="IPR006204">
    <property type="entry name" value="GHMP_kinase_N_dom"/>
</dbReference>
<dbReference type="GO" id="GO:0050515">
    <property type="term" value="F:4-(cytidine 5'-diphospho)-2-C-methyl-D-erythritol kinase activity"/>
    <property type="evidence" value="ECO:0007669"/>
    <property type="project" value="UniProtKB-UniRule"/>
</dbReference>
<evidence type="ECO:0000256" key="8">
    <source>
        <dbReference type="ARBA" id="ARBA00032554"/>
    </source>
</evidence>
<dbReference type="NCBIfam" id="TIGR00154">
    <property type="entry name" value="ispE"/>
    <property type="match status" value="1"/>
</dbReference>
<dbReference type="PIRSF" id="PIRSF010376">
    <property type="entry name" value="IspE"/>
    <property type="match status" value="1"/>
</dbReference>
<dbReference type="Pfam" id="PF00288">
    <property type="entry name" value="GHMP_kinases_N"/>
    <property type="match status" value="1"/>
</dbReference>
<feature type="domain" description="GHMP kinase C-terminal" evidence="11">
    <location>
        <begin position="213"/>
        <end position="275"/>
    </location>
</feature>
<dbReference type="OrthoDB" id="9809438at2"/>
<evidence type="ECO:0000256" key="1">
    <source>
        <dbReference type="ARBA" id="ARBA00009684"/>
    </source>
</evidence>
<protein>
    <recommendedName>
        <fullName evidence="3 9">4-diphosphocytidyl-2-C-methyl-D-erythritol kinase</fullName>
        <shortName evidence="9">CMK</shortName>
        <ecNumber evidence="2 9">2.7.1.148</ecNumber>
    </recommendedName>
    <alternativeName>
        <fullName evidence="8 9">4-(cytidine-5'-diphospho)-2-C-methyl-D-erythritol kinase</fullName>
    </alternativeName>
</protein>
<dbReference type="SUPFAM" id="SSF54211">
    <property type="entry name" value="Ribosomal protein S5 domain 2-like"/>
    <property type="match status" value="1"/>
</dbReference>
<dbReference type="Proteomes" id="UP000004162">
    <property type="component" value="Unassembled WGS sequence"/>
</dbReference>
<keyword evidence="13" id="KW-1185">Reference proteome</keyword>
<evidence type="ECO:0000256" key="4">
    <source>
        <dbReference type="ARBA" id="ARBA00022679"/>
    </source>
</evidence>
<comment type="catalytic activity">
    <reaction evidence="9">
        <text>4-CDP-2-C-methyl-D-erythritol + ATP = 4-CDP-2-C-methyl-D-erythritol 2-phosphate + ADP + H(+)</text>
        <dbReference type="Rhea" id="RHEA:18437"/>
        <dbReference type="ChEBI" id="CHEBI:15378"/>
        <dbReference type="ChEBI" id="CHEBI:30616"/>
        <dbReference type="ChEBI" id="CHEBI:57823"/>
        <dbReference type="ChEBI" id="CHEBI:57919"/>
        <dbReference type="ChEBI" id="CHEBI:456216"/>
        <dbReference type="EC" id="2.7.1.148"/>
    </reaction>
</comment>
<evidence type="ECO:0000256" key="9">
    <source>
        <dbReference type="HAMAP-Rule" id="MF_00061"/>
    </source>
</evidence>
<feature type="active site" evidence="9">
    <location>
        <position position="11"/>
    </location>
</feature>
<proteinExistence type="inferred from homology"/>
<dbReference type="HAMAP" id="MF_00061">
    <property type="entry name" value="IspE"/>
    <property type="match status" value="1"/>
</dbReference>
<evidence type="ECO:0000256" key="5">
    <source>
        <dbReference type="ARBA" id="ARBA00022741"/>
    </source>
</evidence>
<dbReference type="InterPro" id="IPR020568">
    <property type="entry name" value="Ribosomal_Su5_D2-typ_SF"/>
</dbReference>
<evidence type="ECO:0000256" key="6">
    <source>
        <dbReference type="ARBA" id="ARBA00022777"/>
    </source>
</evidence>
<evidence type="ECO:0000256" key="2">
    <source>
        <dbReference type="ARBA" id="ARBA00012052"/>
    </source>
</evidence>
<dbReference type="PANTHER" id="PTHR43527:SF2">
    <property type="entry name" value="4-DIPHOSPHOCYTIDYL-2-C-METHYL-D-ERYTHRITOL KINASE, CHLOROPLASTIC"/>
    <property type="match status" value="1"/>
</dbReference>
<evidence type="ECO:0000259" key="11">
    <source>
        <dbReference type="Pfam" id="PF08544"/>
    </source>
</evidence>
<dbReference type="SUPFAM" id="SSF55060">
    <property type="entry name" value="GHMP Kinase, C-terminal domain"/>
    <property type="match status" value="1"/>
</dbReference>
<keyword evidence="9" id="KW-0414">Isoprene biosynthesis</keyword>
<dbReference type="PANTHER" id="PTHR43527">
    <property type="entry name" value="4-DIPHOSPHOCYTIDYL-2-C-METHYL-D-ERYTHRITOL KINASE, CHLOROPLASTIC"/>
    <property type="match status" value="1"/>
</dbReference>
<keyword evidence="6 9" id="KW-0418">Kinase</keyword>
<dbReference type="GO" id="GO:0005524">
    <property type="term" value="F:ATP binding"/>
    <property type="evidence" value="ECO:0007669"/>
    <property type="project" value="UniProtKB-UniRule"/>
</dbReference>
<comment type="caution">
    <text evidence="12">The sequence shown here is derived from an EMBL/GenBank/DDBJ whole genome shotgun (WGS) entry which is preliminary data.</text>
</comment>
<comment type="similarity">
    <text evidence="1 9">Belongs to the GHMP kinase family. IspE subfamily.</text>
</comment>
<feature type="binding site" evidence="9">
    <location>
        <begin position="93"/>
        <end position="103"/>
    </location>
    <ligand>
        <name>ATP</name>
        <dbReference type="ChEBI" id="CHEBI:30616"/>
    </ligand>
</feature>
<organism evidence="12 13">
    <name type="scientific">Chlorobium ferrooxidans DSM 13031</name>
    <dbReference type="NCBI Taxonomy" id="377431"/>
    <lineage>
        <taxon>Bacteria</taxon>
        <taxon>Pseudomonadati</taxon>
        <taxon>Chlorobiota</taxon>
        <taxon>Chlorobiia</taxon>
        <taxon>Chlorobiales</taxon>
        <taxon>Chlorobiaceae</taxon>
        <taxon>Chlorobium/Pelodictyon group</taxon>
        <taxon>Chlorobium</taxon>
    </lineage>
</organism>
<dbReference type="InterPro" id="IPR014721">
    <property type="entry name" value="Ribsml_uS5_D2-typ_fold_subgr"/>
</dbReference>
<dbReference type="RefSeq" id="WP_006366190.1">
    <property type="nucleotide sequence ID" value="NZ_AASE01000007.1"/>
</dbReference>
<dbReference type="InterPro" id="IPR013750">
    <property type="entry name" value="GHMP_kinase_C_dom"/>
</dbReference>
<dbReference type="InterPro" id="IPR004424">
    <property type="entry name" value="IspE"/>
</dbReference>
<keyword evidence="5 9" id="KW-0547">Nucleotide-binding</keyword>
<comment type="function">
    <text evidence="9">Catalyzes the phosphorylation of the position 2 hydroxy group of 4-diphosphocytidyl-2C-methyl-D-erythritol.</text>
</comment>
<dbReference type="EMBL" id="AASE01000007">
    <property type="protein sequence ID" value="EAT59122.1"/>
    <property type="molecule type" value="Genomic_DNA"/>
</dbReference>
<reference evidence="12 13" key="2">
    <citation type="submission" date="2006-07" db="EMBL/GenBank/DDBJ databases">
        <title>Sequencing of the draft genome and assembly of Chlorobium ferroxidans DSM 13031.</title>
        <authorList>
            <consortium name="US DOE Joint Genome Institute (JGI-PGF)"/>
            <person name="Copeland A."/>
            <person name="Lucas S."/>
            <person name="Lapidus A."/>
            <person name="Barry K."/>
            <person name="Glavina del Rio T."/>
            <person name="Dalin E."/>
            <person name="Tice H."/>
            <person name="Bruce D."/>
            <person name="Pitluck S."/>
            <person name="Richardson P."/>
        </authorList>
    </citation>
    <scope>NUCLEOTIDE SEQUENCE [LARGE SCALE GENOMIC DNA]</scope>
    <source>
        <strain evidence="12 13">DSM 13031</strain>
    </source>
</reference>